<sequence length="92" mass="9725">MQTVSGNLIPLGYQQITGPTTSTALTVPTGARIALLQAESQSVRWRDDGTAPTAAIGMQLLVGPVLEYDGNLSAFRVIQTAATAILNVSYYK</sequence>
<dbReference type="Proteomes" id="UP000033618">
    <property type="component" value="Unassembled WGS sequence"/>
</dbReference>
<gene>
    <name evidence="1" type="ORF">WM40_23845</name>
</gene>
<keyword evidence="2" id="KW-1185">Reference proteome</keyword>
<organism evidence="1 2">
    <name type="scientific">Robbsia andropogonis</name>
    <dbReference type="NCBI Taxonomy" id="28092"/>
    <lineage>
        <taxon>Bacteria</taxon>
        <taxon>Pseudomonadati</taxon>
        <taxon>Pseudomonadota</taxon>
        <taxon>Betaproteobacteria</taxon>
        <taxon>Burkholderiales</taxon>
        <taxon>Burkholderiaceae</taxon>
        <taxon>Robbsia</taxon>
    </lineage>
</organism>
<reference evidence="1 2" key="1">
    <citation type="submission" date="2015-03" db="EMBL/GenBank/DDBJ databases">
        <title>Draft Genome Sequence of Burkholderia andropogonis type strain ICMP2807, isolated from Sorghum bicolor.</title>
        <authorList>
            <person name="Lopes-Santos L."/>
            <person name="Castro D.B."/>
            <person name="Ottoboni L.M."/>
            <person name="Park D."/>
            <person name="Weirc B.S."/>
            <person name="Destefano S.A."/>
        </authorList>
    </citation>
    <scope>NUCLEOTIDE SEQUENCE [LARGE SCALE GENOMIC DNA]</scope>
    <source>
        <strain evidence="1 2">ICMP2807</strain>
    </source>
</reference>
<name>A0A0F5JU12_9BURK</name>
<evidence type="ECO:0000313" key="1">
    <source>
        <dbReference type="EMBL" id="KKB61333.1"/>
    </source>
</evidence>
<comment type="caution">
    <text evidence="1">The sequence shown here is derived from an EMBL/GenBank/DDBJ whole genome shotgun (WGS) entry which is preliminary data.</text>
</comment>
<protein>
    <submittedName>
        <fullName evidence="1">Uncharacterized protein</fullName>
    </submittedName>
</protein>
<dbReference type="STRING" id="28092.WM40_23845"/>
<proteinExistence type="predicted"/>
<dbReference type="PATRIC" id="fig|28092.6.peg.5605"/>
<evidence type="ECO:0000313" key="2">
    <source>
        <dbReference type="Proteomes" id="UP000033618"/>
    </source>
</evidence>
<dbReference type="AlphaFoldDB" id="A0A0F5JU12"/>
<accession>A0A0F5JU12</accession>
<dbReference type="EMBL" id="LAQU01000049">
    <property type="protein sequence ID" value="KKB61333.1"/>
    <property type="molecule type" value="Genomic_DNA"/>
</dbReference>